<organism evidence="1 2">
    <name type="scientific">Thermoproteota archaeon</name>
    <dbReference type="NCBI Taxonomy" id="2056631"/>
    <lineage>
        <taxon>Archaea</taxon>
        <taxon>Thermoproteota</taxon>
    </lineage>
</organism>
<dbReference type="AlphaFoldDB" id="A0A497EYK4"/>
<comment type="caution">
    <text evidence="1">The sequence shown here is derived from an EMBL/GenBank/DDBJ whole genome shotgun (WGS) entry which is preliminary data.</text>
</comment>
<dbReference type="EMBL" id="QMRA01000117">
    <property type="protein sequence ID" value="RLE52463.1"/>
    <property type="molecule type" value="Genomic_DNA"/>
</dbReference>
<accession>A0A497EYK4</accession>
<reference evidence="1 2" key="1">
    <citation type="submission" date="2018-06" db="EMBL/GenBank/DDBJ databases">
        <title>Extensive metabolic versatility and redundancy in microbially diverse, dynamic hydrothermal sediments.</title>
        <authorList>
            <person name="Dombrowski N."/>
            <person name="Teske A."/>
            <person name="Baker B.J."/>
        </authorList>
    </citation>
    <scope>NUCLEOTIDE SEQUENCE [LARGE SCALE GENOMIC DNA]</scope>
    <source>
        <strain evidence="1">B20_G2</strain>
    </source>
</reference>
<gene>
    <name evidence="1" type="ORF">DRJ26_04730</name>
</gene>
<name>A0A497EYK4_9CREN</name>
<sequence length="364" mass="40616">MKYREVEVYAPTDLGAAGTKTIDINLTDIVSSLEIIWKFTVATGDALTAPISDCITKIELVDGSDVLFSLSGSEAQALAFYGTGIMPHNYITLKSGDECVCVIPIYFGYRLFDPEYAMDFTKFKNPQLKITWDEDAANSGVTTNSLSVRAWVFDEYQPRPRGFLMAKNIKSFTPSANTYEYTDLPLDYPYRLMLLRCKSDDLSPVSQLSEIKLSEEHDKRIPFDITPEELFQKIIAPMGRIEEYVRLGESSNAQTIYTAVTHLHDGVIDLAYADADTGASGTPSPTYSANKVSIAAKANCTYYKMVVTGYCPHFCLLVPFGNIMDDRDAYDVRKLKNLRLTLKGASSVGTNPEVSIILQQLRYY</sequence>
<proteinExistence type="predicted"/>
<protein>
    <submittedName>
        <fullName evidence="1">Uncharacterized protein</fullName>
    </submittedName>
</protein>
<dbReference type="Proteomes" id="UP000269499">
    <property type="component" value="Unassembled WGS sequence"/>
</dbReference>
<evidence type="ECO:0000313" key="2">
    <source>
        <dbReference type="Proteomes" id="UP000269499"/>
    </source>
</evidence>
<evidence type="ECO:0000313" key="1">
    <source>
        <dbReference type="EMBL" id="RLE52463.1"/>
    </source>
</evidence>